<feature type="transmembrane region" description="Helical" evidence="5">
    <location>
        <begin position="130"/>
        <end position="147"/>
    </location>
</feature>
<protein>
    <submittedName>
        <fullName evidence="7">O-antigen ligase domain-containing protein</fullName>
    </submittedName>
</protein>
<feature type="transmembrane region" description="Helical" evidence="5">
    <location>
        <begin position="188"/>
        <end position="208"/>
    </location>
</feature>
<sequence>MDQKAMAPENPEERIVWVGLSWTYAFYAVGGLYVVGPVIGWLLAGVLAARVLRVENRIVIPLPVWLWIIGMLMMLVAVVVGHLQNNLGTGQLIKSSIGWAKGWALLALFILAGSSLQIRPELIARAAMRVCLHTLLLLPVFIGAWLLRLPETAYVSPLKAVGGPGPEFFAVSLYELDPQSGLPRWRLFTPWAPALGFVANIFFLLALIERERSWRIIGISASVLMILMSQSRLALLALLFVIGVRFCLVYLRGPILAFACMVASLIFAYAGAWILEGLETGYESIKAARADSTRVREALARIALHRWRTEAPVWGHGVVERGPHLVEYMPIGSHHSWYGLLFVKGMVGFLALALPLIFSLLTLGLKALRGGIVELTGFFCVLLLFLYTFGENLEILAYLIWPALIFIGLAHGARPAARTTPVEEACS</sequence>
<dbReference type="GO" id="GO:0016874">
    <property type="term" value="F:ligase activity"/>
    <property type="evidence" value="ECO:0007669"/>
    <property type="project" value="UniProtKB-KW"/>
</dbReference>
<accession>A0ABX7MR42</accession>
<name>A0ABX7MR42_9GAMM</name>
<keyword evidence="8" id="KW-1185">Reference proteome</keyword>
<evidence type="ECO:0000256" key="2">
    <source>
        <dbReference type="ARBA" id="ARBA00022692"/>
    </source>
</evidence>
<evidence type="ECO:0000256" key="4">
    <source>
        <dbReference type="ARBA" id="ARBA00023136"/>
    </source>
</evidence>
<organism evidence="7 8">
    <name type="scientific">Marinobacter salinisoli</name>
    <dbReference type="NCBI Taxonomy" id="2769486"/>
    <lineage>
        <taxon>Bacteria</taxon>
        <taxon>Pseudomonadati</taxon>
        <taxon>Pseudomonadota</taxon>
        <taxon>Gammaproteobacteria</taxon>
        <taxon>Pseudomonadales</taxon>
        <taxon>Marinobacteraceae</taxon>
        <taxon>Marinobacter</taxon>
    </lineage>
</organism>
<dbReference type="EMBL" id="CP071247">
    <property type="protein sequence ID" value="QSP93977.1"/>
    <property type="molecule type" value="Genomic_DNA"/>
</dbReference>
<feature type="transmembrane region" description="Helical" evidence="5">
    <location>
        <begin position="24"/>
        <end position="52"/>
    </location>
</feature>
<evidence type="ECO:0000313" key="8">
    <source>
        <dbReference type="Proteomes" id="UP000663555"/>
    </source>
</evidence>
<feature type="transmembrane region" description="Helical" evidence="5">
    <location>
        <begin position="337"/>
        <end position="365"/>
    </location>
</feature>
<dbReference type="InterPro" id="IPR007016">
    <property type="entry name" value="O-antigen_ligase-rel_domated"/>
</dbReference>
<feature type="transmembrane region" description="Helical" evidence="5">
    <location>
        <begin position="395"/>
        <end position="413"/>
    </location>
</feature>
<reference evidence="7 8" key="1">
    <citation type="submission" date="2021-03" db="EMBL/GenBank/DDBJ databases">
        <title>Genome sequencing of Marinobacter sp. LPB0319.</title>
        <authorList>
            <person name="Kim J."/>
        </authorList>
    </citation>
    <scope>NUCLEOTIDE SEQUENCE [LARGE SCALE GENOMIC DNA]</scope>
    <source>
        <strain evidence="7 8">LPB0319</strain>
    </source>
</reference>
<evidence type="ECO:0000256" key="5">
    <source>
        <dbReference type="SAM" id="Phobius"/>
    </source>
</evidence>
<feature type="transmembrane region" description="Helical" evidence="5">
    <location>
        <begin position="372"/>
        <end position="389"/>
    </location>
</feature>
<feature type="transmembrane region" description="Helical" evidence="5">
    <location>
        <begin position="256"/>
        <end position="275"/>
    </location>
</feature>
<feature type="transmembrane region" description="Helical" evidence="5">
    <location>
        <begin position="96"/>
        <end position="118"/>
    </location>
</feature>
<evidence type="ECO:0000259" key="6">
    <source>
        <dbReference type="Pfam" id="PF04932"/>
    </source>
</evidence>
<evidence type="ECO:0000256" key="3">
    <source>
        <dbReference type="ARBA" id="ARBA00022989"/>
    </source>
</evidence>
<keyword evidence="4 5" id="KW-0472">Membrane</keyword>
<keyword evidence="7" id="KW-0436">Ligase</keyword>
<evidence type="ECO:0000256" key="1">
    <source>
        <dbReference type="ARBA" id="ARBA00004141"/>
    </source>
</evidence>
<evidence type="ECO:0000313" key="7">
    <source>
        <dbReference type="EMBL" id="QSP93977.1"/>
    </source>
</evidence>
<gene>
    <name evidence="7" type="ORF">LPB19_12325</name>
</gene>
<proteinExistence type="predicted"/>
<comment type="subcellular location">
    <subcellularLocation>
        <location evidence="1">Membrane</location>
        <topology evidence="1">Multi-pass membrane protein</topology>
    </subcellularLocation>
</comment>
<keyword evidence="3 5" id="KW-1133">Transmembrane helix</keyword>
<dbReference type="Proteomes" id="UP000663555">
    <property type="component" value="Chromosome"/>
</dbReference>
<keyword evidence="2 5" id="KW-0812">Transmembrane</keyword>
<feature type="domain" description="O-antigen ligase-related" evidence="6">
    <location>
        <begin position="220"/>
        <end position="352"/>
    </location>
</feature>
<dbReference type="Pfam" id="PF04932">
    <property type="entry name" value="Wzy_C"/>
    <property type="match status" value="1"/>
</dbReference>
<feature type="transmembrane region" description="Helical" evidence="5">
    <location>
        <begin position="64"/>
        <end position="84"/>
    </location>
</feature>